<dbReference type="Pfam" id="PF12460">
    <property type="entry name" value="MMS19_C"/>
    <property type="match status" value="1"/>
</dbReference>
<dbReference type="SUPFAM" id="SSF48371">
    <property type="entry name" value="ARM repeat"/>
    <property type="match status" value="2"/>
</dbReference>
<dbReference type="Proteomes" id="UP000186922">
    <property type="component" value="Unassembled WGS sequence"/>
</dbReference>
<feature type="domain" description="MMS19 C-terminal" evidence="6">
    <location>
        <begin position="596"/>
        <end position="978"/>
    </location>
</feature>
<comment type="similarity">
    <text evidence="2 5">Belongs to the MET18/MMS19 family.</text>
</comment>
<accession>A0A1D1W5Z7</accession>
<keyword evidence="5" id="KW-0234">DNA repair</keyword>
<name>A0A1D1W5Z7_RAMVA</name>
<dbReference type="InterPro" id="IPR029240">
    <property type="entry name" value="MMS19_N"/>
</dbReference>
<evidence type="ECO:0000256" key="4">
    <source>
        <dbReference type="ARBA" id="ARBA00023242"/>
    </source>
</evidence>
<evidence type="ECO:0000313" key="9">
    <source>
        <dbReference type="Proteomes" id="UP000186922"/>
    </source>
</evidence>
<gene>
    <name evidence="8" type="primary">RvY_17976-1</name>
    <name evidence="8" type="synonym">RvY_17976.1</name>
    <name evidence="8" type="ORF">RvY_17976</name>
</gene>
<dbReference type="GO" id="GO:0005819">
    <property type="term" value="C:spindle"/>
    <property type="evidence" value="ECO:0007669"/>
    <property type="project" value="UniProtKB-SubCell"/>
</dbReference>
<evidence type="ECO:0000259" key="7">
    <source>
        <dbReference type="Pfam" id="PF14500"/>
    </source>
</evidence>
<dbReference type="InterPro" id="IPR024687">
    <property type="entry name" value="MMS19_C"/>
</dbReference>
<evidence type="ECO:0000256" key="3">
    <source>
        <dbReference type="ARBA" id="ARBA00022737"/>
    </source>
</evidence>
<keyword evidence="3" id="KW-0677">Repeat</keyword>
<evidence type="ECO:0000256" key="1">
    <source>
        <dbReference type="ARBA" id="ARBA00004123"/>
    </source>
</evidence>
<dbReference type="PANTHER" id="PTHR12891">
    <property type="entry name" value="DNA REPAIR/TRANSCRIPTION PROTEIN MET18/MMS19"/>
    <property type="match status" value="1"/>
</dbReference>
<dbReference type="InterPro" id="IPR016024">
    <property type="entry name" value="ARM-type_fold"/>
</dbReference>
<evidence type="ECO:0000256" key="5">
    <source>
        <dbReference type="RuleBase" id="RU367072"/>
    </source>
</evidence>
<dbReference type="GO" id="GO:0097361">
    <property type="term" value="C:cytosolic [4Fe-4S] assembly targeting complex"/>
    <property type="evidence" value="ECO:0007669"/>
    <property type="project" value="UniProtKB-UniRule"/>
</dbReference>
<keyword evidence="4 5" id="KW-0539">Nucleus</keyword>
<dbReference type="GO" id="GO:0051604">
    <property type="term" value="P:protein maturation"/>
    <property type="evidence" value="ECO:0007669"/>
    <property type="project" value="UniProtKB-UniRule"/>
</dbReference>
<dbReference type="AlphaFoldDB" id="A0A1D1W5Z7"/>
<keyword evidence="5" id="KW-0206">Cytoskeleton</keyword>
<protein>
    <recommendedName>
        <fullName evidence="5">MMS19 nucleotide excision repair protein</fullName>
    </recommendedName>
</protein>
<comment type="function">
    <text evidence="5">Key component of the cytosolic iron-sulfur protein assembly (CIA) complex, a multiprotein complex that mediates the incorporation of iron-sulfur cluster into apoproteins specifically involved in DNA metabolism and genomic integrity. In the CIA complex, MMS19 acts as an adapter between early-acting CIA components and a subset of cellular target iron-sulfur proteins.</text>
</comment>
<dbReference type="PANTHER" id="PTHR12891:SF0">
    <property type="entry name" value="MMS19 NUCLEOTIDE EXCISION REPAIR PROTEIN HOMOLOG"/>
    <property type="match status" value="1"/>
</dbReference>
<dbReference type="GO" id="GO:0005634">
    <property type="term" value="C:nucleus"/>
    <property type="evidence" value="ECO:0007669"/>
    <property type="project" value="UniProtKB-SubCell"/>
</dbReference>
<comment type="subcellular location">
    <subcellularLocation>
        <location evidence="5">Cytoplasm</location>
        <location evidence="5">Cytoskeleton</location>
        <location evidence="5">Spindle</location>
    </subcellularLocation>
    <subcellularLocation>
        <location evidence="1 5">Nucleus</location>
    </subcellularLocation>
</comment>
<sequence>MATEWSQTVLTGLTNPSPELFRSLATEIDEKRKTLLRIIEIFGPNLTNAELSIRQNALGLIVGILENVKRDTLTEPEISSLADFLCSRLLDHKQLMSQTLRGLNFLVKMEKFREDPQQIIDNLTENVHVLSLPRLDRLNVYALFEALVDRFPAELEKMGSNLLMRYITCMDGEHEPRNLLIVFRTFFKIVRKFDVGPLAETAFDVIACYFPIDNPTAQGDVQENLREAVTVGLRRCLTASPKFAKYCFPLILEKLLSDSNDAKVESLNTLVALCEEGLPVKPDLVEHLSSVWIQLRREILAPPSDSVEDAAVKALTSVTVLLSRGSQEGEESVNSFVTKVLAETEQFLRKPEVQLQQPAGKMLQAVAGGSVEACGRIADATLPLTVRLLMEHQRSDDRIALLNVMVLILKAMGQVSTGGHMDEDERTSVAVFYQSLIGQSPQSMVNCMAINGLALMLKIRAPQPFIQHDRVEQICETLLNGVMGYENSGVVDEATNFFKVVGEVEDEAYIFGKLIPRLFEYIKNREVLPLPVRLLDLATALLRTPRPKRSSDFIDTLIERVRFNDERGPYVPSMKMYLDIIATYVEGVNGPGEALSLHQQVLFPTLRSAIHAATSEDTSGFQDISILLSLSRIYRNIVSHMDKETYGNLIKTLDTMYLRGDTSYRHEIGRGDNLGDKLLPSAFRPLEKPYVTTHTRCISILTSIVCSAPRDFSLGYGQWLKRVLRQLMETCCLCADEQSSVFAAQCIGGLVNRMEDEKMVKECLGDLLDSADLAKARTQERRYTRVIIWITKGLVVRSQPDTIIRQLTDMIIVRLKNQKSGAEAADGLRVILEDSAFVLTPQMNAVISPLYRQKFFLQTLPMLLQSFDQNSEADKTWIQRNHLVALSHLLRCVPQFVTKAFMPKVVPLLLHSLSSDNADLLLSTLTSFEELLLESAADASTTLDTANIPPLIERLLDLSATSTNMEVRVAAVRTLGFVATQCPAPALLPYRVKVLKTLLKVLDDKKRRVREAAVEARGIWCLLSSSTGKGG</sequence>
<keyword evidence="9" id="KW-1185">Reference proteome</keyword>
<comment type="subunit">
    <text evidence="5">Component of the CIA complex.</text>
</comment>
<dbReference type="STRING" id="947166.A0A1D1W5Z7"/>
<dbReference type="GO" id="GO:0016226">
    <property type="term" value="P:iron-sulfur cluster assembly"/>
    <property type="evidence" value="ECO:0007669"/>
    <property type="project" value="UniProtKB-UniRule"/>
</dbReference>
<dbReference type="Gene3D" id="1.25.10.10">
    <property type="entry name" value="Leucine-rich Repeat Variant"/>
    <property type="match status" value="2"/>
</dbReference>
<keyword evidence="5" id="KW-0227">DNA damage</keyword>
<evidence type="ECO:0000256" key="2">
    <source>
        <dbReference type="ARBA" id="ARBA00009340"/>
    </source>
</evidence>
<comment type="caution">
    <text evidence="8">The sequence shown here is derived from an EMBL/GenBank/DDBJ whole genome shotgun (WGS) entry which is preliminary data.</text>
</comment>
<dbReference type="InterPro" id="IPR039920">
    <property type="entry name" value="MMS19"/>
</dbReference>
<dbReference type="Pfam" id="PF14500">
    <property type="entry name" value="MMS19_N"/>
    <property type="match status" value="1"/>
</dbReference>
<feature type="domain" description="MMS19 N-terminal" evidence="7">
    <location>
        <begin position="42"/>
        <end position="300"/>
    </location>
</feature>
<reference evidence="8 9" key="1">
    <citation type="journal article" date="2016" name="Nat. Commun.">
        <title>Extremotolerant tardigrade genome and improved radiotolerance of human cultured cells by tardigrade-unique protein.</title>
        <authorList>
            <person name="Hashimoto T."/>
            <person name="Horikawa D.D."/>
            <person name="Saito Y."/>
            <person name="Kuwahara H."/>
            <person name="Kozuka-Hata H."/>
            <person name="Shin-I T."/>
            <person name="Minakuchi Y."/>
            <person name="Ohishi K."/>
            <person name="Motoyama A."/>
            <person name="Aizu T."/>
            <person name="Enomoto A."/>
            <person name="Kondo K."/>
            <person name="Tanaka S."/>
            <person name="Hara Y."/>
            <person name="Koshikawa S."/>
            <person name="Sagara H."/>
            <person name="Miura T."/>
            <person name="Yokobori S."/>
            <person name="Miyagawa K."/>
            <person name="Suzuki Y."/>
            <person name="Kubo T."/>
            <person name="Oyama M."/>
            <person name="Kohara Y."/>
            <person name="Fujiyama A."/>
            <person name="Arakawa K."/>
            <person name="Katayama T."/>
            <person name="Toyoda A."/>
            <person name="Kunieda T."/>
        </authorList>
    </citation>
    <scope>NUCLEOTIDE SEQUENCE [LARGE SCALE GENOMIC DNA]</scope>
    <source>
        <strain evidence="8 9">YOKOZUNA-1</strain>
    </source>
</reference>
<evidence type="ECO:0000313" key="8">
    <source>
        <dbReference type="EMBL" id="GAV08253.1"/>
    </source>
</evidence>
<dbReference type="OrthoDB" id="342900at2759"/>
<dbReference type="GO" id="GO:0006281">
    <property type="term" value="P:DNA repair"/>
    <property type="evidence" value="ECO:0007669"/>
    <property type="project" value="UniProtKB-UniRule"/>
</dbReference>
<keyword evidence="5" id="KW-0963">Cytoplasm</keyword>
<organism evidence="8 9">
    <name type="scientific">Ramazzottius varieornatus</name>
    <name type="common">Water bear</name>
    <name type="synonym">Tardigrade</name>
    <dbReference type="NCBI Taxonomy" id="947166"/>
    <lineage>
        <taxon>Eukaryota</taxon>
        <taxon>Metazoa</taxon>
        <taxon>Ecdysozoa</taxon>
        <taxon>Tardigrada</taxon>
        <taxon>Eutardigrada</taxon>
        <taxon>Parachela</taxon>
        <taxon>Hypsibioidea</taxon>
        <taxon>Ramazzottiidae</taxon>
        <taxon>Ramazzottius</taxon>
    </lineage>
</organism>
<evidence type="ECO:0000259" key="6">
    <source>
        <dbReference type="Pfam" id="PF12460"/>
    </source>
</evidence>
<dbReference type="InterPro" id="IPR011989">
    <property type="entry name" value="ARM-like"/>
</dbReference>
<proteinExistence type="inferred from homology"/>
<dbReference type="EMBL" id="BDGG01000017">
    <property type="protein sequence ID" value="GAV08253.1"/>
    <property type="molecule type" value="Genomic_DNA"/>
</dbReference>